<reference evidence="1" key="1">
    <citation type="submission" date="2021-02" db="EMBL/GenBank/DDBJ databases">
        <authorList>
            <person name="Nowell W R."/>
        </authorList>
    </citation>
    <scope>NUCLEOTIDE SEQUENCE</scope>
</reference>
<evidence type="ECO:0000313" key="1">
    <source>
        <dbReference type="EMBL" id="CAF1689456.1"/>
    </source>
</evidence>
<dbReference type="Proteomes" id="UP000681722">
    <property type="component" value="Unassembled WGS sequence"/>
</dbReference>
<protein>
    <submittedName>
        <fullName evidence="1">Uncharacterized protein</fullName>
    </submittedName>
</protein>
<sequence length="33" mass="3572">MIVAGRNNITTIIIRVDGLKMPTHDSYATIVTG</sequence>
<feature type="non-terminal residue" evidence="1">
    <location>
        <position position="33"/>
    </location>
</feature>
<dbReference type="Proteomes" id="UP000663829">
    <property type="component" value="Unassembled WGS sequence"/>
</dbReference>
<comment type="caution">
    <text evidence="1">The sequence shown here is derived from an EMBL/GenBank/DDBJ whole genome shotgun (WGS) entry which is preliminary data.</text>
</comment>
<dbReference type="AlphaFoldDB" id="A0A816HMX6"/>
<evidence type="ECO:0000313" key="2">
    <source>
        <dbReference type="EMBL" id="CAF4081687.1"/>
    </source>
</evidence>
<proteinExistence type="predicted"/>
<dbReference type="EMBL" id="CAJNOQ010075926">
    <property type="protein sequence ID" value="CAF1689456.1"/>
    <property type="molecule type" value="Genomic_DNA"/>
</dbReference>
<accession>A0A816HMX6</accession>
<evidence type="ECO:0000313" key="3">
    <source>
        <dbReference type="Proteomes" id="UP000663829"/>
    </source>
</evidence>
<dbReference type="EMBL" id="CAJOBC010029150">
    <property type="protein sequence ID" value="CAF4081687.1"/>
    <property type="molecule type" value="Genomic_DNA"/>
</dbReference>
<keyword evidence="3" id="KW-1185">Reference proteome</keyword>
<organism evidence="1 3">
    <name type="scientific">Didymodactylos carnosus</name>
    <dbReference type="NCBI Taxonomy" id="1234261"/>
    <lineage>
        <taxon>Eukaryota</taxon>
        <taxon>Metazoa</taxon>
        <taxon>Spiralia</taxon>
        <taxon>Gnathifera</taxon>
        <taxon>Rotifera</taxon>
        <taxon>Eurotatoria</taxon>
        <taxon>Bdelloidea</taxon>
        <taxon>Philodinida</taxon>
        <taxon>Philodinidae</taxon>
        <taxon>Didymodactylos</taxon>
    </lineage>
</organism>
<gene>
    <name evidence="1" type="ORF">GPM918_LOCUS46825</name>
    <name evidence="2" type="ORF">SRO942_LOCUS28053</name>
</gene>
<name>A0A816HMX6_9BILA</name>